<proteinExistence type="predicted"/>
<dbReference type="KEGG" id="rtc:APU90_07890"/>
<dbReference type="EMBL" id="PSWU01000013">
    <property type="protein sequence ID" value="PPI13836.1"/>
    <property type="molecule type" value="Genomic_DNA"/>
</dbReference>
<dbReference type="Proteomes" id="UP000237966">
    <property type="component" value="Unassembled WGS sequence"/>
</dbReference>
<dbReference type="AlphaFoldDB" id="A0A2S5Y516"/>
<name>A0A2S5Y516_9MICO</name>
<accession>A0A2S5Y516</accession>
<organism evidence="1 2">
    <name type="scientific">Rathayibacter toxicus</name>
    <dbReference type="NCBI Taxonomy" id="145458"/>
    <lineage>
        <taxon>Bacteria</taxon>
        <taxon>Bacillati</taxon>
        <taxon>Actinomycetota</taxon>
        <taxon>Actinomycetes</taxon>
        <taxon>Micrococcales</taxon>
        <taxon>Microbacteriaceae</taxon>
        <taxon>Rathayibacter</taxon>
    </lineage>
</organism>
<protein>
    <submittedName>
        <fullName evidence="1">Uncharacterized protein</fullName>
    </submittedName>
</protein>
<evidence type="ECO:0000313" key="2">
    <source>
        <dbReference type="Proteomes" id="UP000237966"/>
    </source>
</evidence>
<reference evidence="1 2" key="1">
    <citation type="submission" date="2018-02" db="EMBL/GenBank/DDBJ databases">
        <title>Bacteriophage NCPPB3778 and a type I-E CRISPR drive the evolution of the US Biological Select Agent, Rathayibacter toxicus.</title>
        <authorList>
            <person name="Davis E.W.II."/>
            <person name="Tabima J.F."/>
            <person name="Weisberg A.J."/>
            <person name="Lopes L.D."/>
            <person name="Wiseman M.S."/>
            <person name="Wiseman M.S."/>
            <person name="Pupko T."/>
            <person name="Belcher M.S."/>
            <person name="Sechler A.J."/>
            <person name="Tancos M.A."/>
            <person name="Schroeder B.K."/>
            <person name="Murray T.D."/>
            <person name="Luster D.G."/>
            <person name="Schneider W.L."/>
            <person name="Rogers E."/>
            <person name="Andreote F.D."/>
            <person name="Grunwald N.J."/>
            <person name="Putnam M.L."/>
            <person name="Chang J.H."/>
        </authorList>
    </citation>
    <scope>NUCLEOTIDE SEQUENCE [LARGE SCALE GENOMIC DNA]</scope>
    <source>
        <strain evidence="1 2">FH99</strain>
    </source>
</reference>
<sequence>MAGFVHGAHVFIDETKARGYVVAASAVASAHVKRTEQAVRALVRQGQRRFHFNHESDSSRRGLL</sequence>
<gene>
    <name evidence="1" type="ORF">C5C51_08985</name>
</gene>
<comment type="caution">
    <text evidence="1">The sequence shown here is derived from an EMBL/GenBank/DDBJ whole genome shotgun (WGS) entry which is preliminary data.</text>
</comment>
<dbReference type="OrthoDB" id="5188615at2"/>
<dbReference type="RefSeq" id="WP_051210220.1">
    <property type="nucleotide sequence ID" value="NZ_CP010848.1"/>
</dbReference>
<evidence type="ECO:0000313" key="1">
    <source>
        <dbReference type="EMBL" id="PPI13836.1"/>
    </source>
</evidence>
<dbReference type="GeneID" id="93666514"/>